<evidence type="ECO:0000256" key="1">
    <source>
        <dbReference type="ARBA" id="ARBA00004651"/>
    </source>
</evidence>
<keyword evidence="4" id="KW-0472">Membrane</keyword>
<sequence length="108" mass="11323">MDGAWGLLMGAARSVDAPKGVRKGTMRRVLRFARPHRGLLIMFLVLTVASSVLAVTTPLLAGQVVNAIVGGHEAPWITVDGTDIADAADQLSDTDSVKRLVEMAVSAA</sequence>
<comment type="subcellular location">
    <subcellularLocation>
        <location evidence="1">Cell membrane</location>
        <topology evidence="1">Multi-pass membrane protein</topology>
    </subcellularLocation>
</comment>
<dbReference type="EMBL" id="JBHTIS010002910">
    <property type="protein sequence ID" value="MFD1050534.1"/>
    <property type="molecule type" value="Genomic_DNA"/>
</dbReference>
<keyword evidence="5" id="KW-0547">Nucleotide-binding</keyword>
<dbReference type="GO" id="GO:0005524">
    <property type="term" value="F:ATP binding"/>
    <property type="evidence" value="ECO:0007669"/>
    <property type="project" value="UniProtKB-KW"/>
</dbReference>
<dbReference type="SUPFAM" id="SSF90123">
    <property type="entry name" value="ABC transporter transmembrane region"/>
    <property type="match status" value="1"/>
</dbReference>
<dbReference type="Gene3D" id="1.20.1560.10">
    <property type="entry name" value="ABC transporter type 1, transmembrane domain"/>
    <property type="match status" value="1"/>
</dbReference>
<feature type="non-terminal residue" evidence="5">
    <location>
        <position position="108"/>
    </location>
</feature>
<proteinExistence type="predicted"/>
<dbReference type="InterPro" id="IPR036640">
    <property type="entry name" value="ABC1_TM_sf"/>
</dbReference>
<evidence type="ECO:0000313" key="5">
    <source>
        <dbReference type="EMBL" id="MFD1050534.1"/>
    </source>
</evidence>
<keyword evidence="2" id="KW-0812">Transmembrane</keyword>
<evidence type="ECO:0000256" key="4">
    <source>
        <dbReference type="ARBA" id="ARBA00023136"/>
    </source>
</evidence>
<name>A0ABW3MLS5_9PSEU</name>
<keyword evidence="3" id="KW-1133">Transmembrane helix</keyword>
<dbReference type="Proteomes" id="UP001597045">
    <property type="component" value="Unassembled WGS sequence"/>
</dbReference>
<keyword evidence="5" id="KW-0067">ATP-binding</keyword>
<comment type="caution">
    <text evidence="5">The sequence shown here is derived from an EMBL/GenBank/DDBJ whole genome shotgun (WGS) entry which is preliminary data.</text>
</comment>
<evidence type="ECO:0000313" key="6">
    <source>
        <dbReference type="Proteomes" id="UP001597045"/>
    </source>
</evidence>
<evidence type="ECO:0000256" key="2">
    <source>
        <dbReference type="ARBA" id="ARBA00022692"/>
    </source>
</evidence>
<evidence type="ECO:0000256" key="3">
    <source>
        <dbReference type="ARBA" id="ARBA00022989"/>
    </source>
</evidence>
<organism evidence="5 6">
    <name type="scientific">Kibdelosporangium lantanae</name>
    <dbReference type="NCBI Taxonomy" id="1497396"/>
    <lineage>
        <taxon>Bacteria</taxon>
        <taxon>Bacillati</taxon>
        <taxon>Actinomycetota</taxon>
        <taxon>Actinomycetes</taxon>
        <taxon>Pseudonocardiales</taxon>
        <taxon>Pseudonocardiaceae</taxon>
        <taxon>Kibdelosporangium</taxon>
    </lineage>
</organism>
<protein>
    <submittedName>
        <fullName evidence="5">ABC transporter ATP-binding protein</fullName>
    </submittedName>
</protein>
<keyword evidence="6" id="KW-1185">Reference proteome</keyword>
<reference evidence="6" key="1">
    <citation type="journal article" date="2019" name="Int. J. Syst. Evol. Microbiol.">
        <title>The Global Catalogue of Microorganisms (GCM) 10K type strain sequencing project: providing services to taxonomists for standard genome sequencing and annotation.</title>
        <authorList>
            <consortium name="The Broad Institute Genomics Platform"/>
            <consortium name="The Broad Institute Genome Sequencing Center for Infectious Disease"/>
            <person name="Wu L."/>
            <person name="Ma J."/>
        </authorList>
    </citation>
    <scope>NUCLEOTIDE SEQUENCE [LARGE SCALE GENOMIC DNA]</scope>
    <source>
        <strain evidence="6">JCM 31486</strain>
    </source>
</reference>
<accession>A0ABW3MLS5</accession>
<gene>
    <name evidence="5" type="ORF">ACFQ1S_35920</name>
</gene>